<evidence type="ECO:0000313" key="2">
    <source>
        <dbReference type="Proteomes" id="UP000011713"/>
    </source>
</evidence>
<accession>M4BQQ4</accession>
<dbReference type="EnsemblProtists" id="HpaT808744">
    <property type="protein sequence ID" value="HpaP808744"/>
    <property type="gene ID" value="HpaG808744"/>
</dbReference>
<proteinExistence type="predicted"/>
<dbReference type="EnsemblProtists" id="HpaT808743">
    <property type="protein sequence ID" value="HpaP808743"/>
    <property type="gene ID" value="HpaG808743"/>
</dbReference>
<dbReference type="Proteomes" id="UP000011713">
    <property type="component" value="Unassembled WGS sequence"/>
</dbReference>
<reference evidence="2" key="1">
    <citation type="journal article" date="2010" name="Science">
        <title>Signatures of adaptation to obligate biotrophy in the Hyaloperonospora arabidopsidis genome.</title>
        <authorList>
            <person name="Baxter L."/>
            <person name="Tripathy S."/>
            <person name="Ishaque N."/>
            <person name="Boot N."/>
            <person name="Cabral A."/>
            <person name="Kemen E."/>
            <person name="Thines M."/>
            <person name="Ah-Fong A."/>
            <person name="Anderson R."/>
            <person name="Badejoko W."/>
            <person name="Bittner-Eddy P."/>
            <person name="Boore J.L."/>
            <person name="Chibucos M.C."/>
            <person name="Coates M."/>
            <person name="Dehal P."/>
            <person name="Delehaunty K."/>
            <person name="Dong S."/>
            <person name="Downton P."/>
            <person name="Dumas B."/>
            <person name="Fabro G."/>
            <person name="Fronick C."/>
            <person name="Fuerstenberg S.I."/>
            <person name="Fulton L."/>
            <person name="Gaulin E."/>
            <person name="Govers F."/>
            <person name="Hughes L."/>
            <person name="Humphray S."/>
            <person name="Jiang R.H."/>
            <person name="Judelson H."/>
            <person name="Kamoun S."/>
            <person name="Kyung K."/>
            <person name="Meijer H."/>
            <person name="Minx P."/>
            <person name="Morris P."/>
            <person name="Nelson J."/>
            <person name="Phuntumart V."/>
            <person name="Qutob D."/>
            <person name="Rehmany A."/>
            <person name="Rougon-Cardoso A."/>
            <person name="Ryden P."/>
            <person name="Torto-Alalibo T."/>
            <person name="Studholme D."/>
            <person name="Wang Y."/>
            <person name="Win J."/>
            <person name="Wood J."/>
            <person name="Clifton S.W."/>
            <person name="Rogers J."/>
            <person name="Van den Ackerveken G."/>
            <person name="Jones J.D."/>
            <person name="McDowell J.M."/>
            <person name="Beynon J."/>
            <person name="Tyler B.M."/>
        </authorList>
    </citation>
    <scope>NUCLEOTIDE SEQUENCE [LARGE SCALE GENOMIC DNA]</scope>
    <source>
        <strain evidence="2">Emoy2</strain>
    </source>
</reference>
<name>M4BQQ4_HYAAE</name>
<organism evidence="1 2">
    <name type="scientific">Hyaloperonospora arabidopsidis (strain Emoy2)</name>
    <name type="common">Downy mildew agent</name>
    <name type="synonym">Peronospora arabidopsidis</name>
    <dbReference type="NCBI Taxonomy" id="559515"/>
    <lineage>
        <taxon>Eukaryota</taxon>
        <taxon>Sar</taxon>
        <taxon>Stramenopiles</taxon>
        <taxon>Oomycota</taxon>
        <taxon>Peronosporomycetes</taxon>
        <taxon>Peronosporales</taxon>
        <taxon>Peronosporaceae</taxon>
        <taxon>Hyaloperonospora</taxon>
    </lineage>
</organism>
<dbReference type="VEuPathDB" id="FungiDB:HpaG808743"/>
<dbReference type="HOGENOM" id="CLU_2404254_0_0_1"/>
<keyword evidence="2" id="KW-1185">Reference proteome</keyword>
<reference evidence="1" key="2">
    <citation type="submission" date="2015-06" db="UniProtKB">
        <authorList>
            <consortium name="EnsemblProtists"/>
        </authorList>
    </citation>
    <scope>IDENTIFICATION</scope>
    <source>
        <strain evidence="1">Emoy2</strain>
    </source>
</reference>
<dbReference type="EMBL" id="JH598593">
    <property type="status" value="NOT_ANNOTATED_CDS"/>
    <property type="molecule type" value="Genomic_DNA"/>
</dbReference>
<dbReference type="InParanoid" id="M4BQQ4"/>
<evidence type="ECO:0000313" key="1">
    <source>
        <dbReference type="EnsemblProtists" id="HpaP808743"/>
    </source>
</evidence>
<sequence>METVREESGLPEIVVMIRDGILQLKSKLTSSELLINIIKKIATSQPVIKLKDWIISTRTKIDAVIARLLAMIDIYRHNRKIAAARKTAPGLSI</sequence>
<protein>
    <submittedName>
        <fullName evidence="1">Uncharacterized protein</fullName>
    </submittedName>
</protein>
<dbReference type="AlphaFoldDB" id="M4BQQ4"/>